<keyword evidence="1" id="KW-0560">Oxidoreductase</keyword>
<dbReference type="EMBL" id="JABDSR010000005">
    <property type="protein sequence ID" value="NMW85078.1"/>
    <property type="molecule type" value="Genomic_DNA"/>
</dbReference>
<sequence>MYLVSENDSLYFVNSKNKAVKYKTDALCDLTIIGSKSRSIPAAASILGDIINM</sequence>
<comment type="caution">
    <text evidence="3">The sequence shown here is derived from an EMBL/GenBank/DDBJ whole genome shotgun (WGS) entry which is preliminary data.</text>
</comment>
<evidence type="ECO:0000313" key="4">
    <source>
        <dbReference type="Proteomes" id="UP000568273"/>
    </source>
</evidence>
<dbReference type="Proteomes" id="UP000568273">
    <property type="component" value="Unassembled WGS sequence"/>
</dbReference>
<reference evidence="3" key="1">
    <citation type="submission" date="2020-04" db="EMBL/GenBank/DDBJ databases">
        <title>Peptoniphilus sp. nov. isolated from swine feces.</title>
        <authorList>
            <person name="Ryu S.W."/>
        </authorList>
    </citation>
    <scope>NUCLEOTIDE SEQUENCE [LARGE SCALE GENOMIC DNA]</scope>
    <source>
        <strain evidence="3">AGMB00490</strain>
    </source>
</reference>
<dbReference type="InterPro" id="IPR001342">
    <property type="entry name" value="HDH_cat"/>
</dbReference>
<organism evidence="3 4">
    <name type="scientific">Peptoniphilus faecalis</name>
    <dbReference type="NCBI Taxonomy" id="2731255"/>
    <lineage>
        <taxon>Bacteria</taxon>
        <taxon>Bacillati</taxon>
        <taxon>Bacillota</taxon>
        <taxon>Tissierellia</taxon>
        <taxon>Tissierellales</taxon>
        <taxon>Peptoniphilaceae</taxon>
        <taxon>Peptoniphilus</taxon>
    </lineage>
</organism>
<proteinExistence type="predicted"/>
<protein>
    <recommendedName>
        <fullName evidence="2">Homoserine dehydrogenase catalytic domain-containing protein</fullName>
    </recommendedName>
</protein>
<evidence type="ECO:0000259" key="2">
    <source>
        <dbReference type="Pfam" id="PF00742"/>
    </source>
</evidence>
<accession>A0A848RB76</accession>
<dbReference type="Gene3D" id="3.30.360.10">
    <property type="entry name" value="Dihydrodipicolinate Reductase, domain 2"/>
    <property type="match status" value="1"/>
</dbReference>
<dbReference type="AlphaFoldDB" id="A0A848RB76"/>
<name>A0A848RB76_9FIRM</name>
<gene>
    <name evidence="3" type="ORF">HKO22_04885</name>
</gene>
<feature type="domain" description="Homoserine dehydrogenase catalytic" evidence="2">
    <location>
        <begin position="3"/>
        <end position="51"/>
    </location>
</feature>
<keyword evidence="4" id="KW-1185">Reference proteome</keyword>
<dbReference type="RefSeq" id="WP_169968945.1">
    <property type="nucleotide sequence ID" value="NZ_JABDSR010000005.1"/>
</dbReference>
<dbReference type="Gene3D" id="3.40.50.720">
    <property type="entry name" value="NAD(P)-binding Rossmann-like Domain"/>
    <property type="match status" value="1"/>
</dbReference>
<dbReference type="GO" id="GO:0006520">
    <property type="term" value="P:amino acid metabolic process"/>
    <property type="evidence" value="ECO:0007669"/>
    <property type="project" value="InterPro"/>
</dbReference>
<evidence type="ECO:0000313" key="3">
    <source>
        <dbReference type="EMBL" id="NMW85078.1"/>
    </source>
</evidence>
<dbReference type="GO" id="GO:0016491">
    <property type="term" value="F:oxidoreductase activity"/>
    <property type="evidence" value="ECO:0007669"/>
    <property type="project" value="UniProtKB-KW"/>
</dbReference>
<dbReference type="Pfam" id="PF00742">
    <property type="entry name" value="Homoserine_dh"/>
    <property type="match status" value="1"/>
</dbReference>
<evidence type="ECO:0000256" key="1">
    <source>
        <dbReference type="ARBA" id="ARBA00023002"/>
    </source>
</evidence>